<reference evidence="1" key="1">
    <citation type="submission" date="2022-09" db="EMBL/GenBank/DDBJ databases">
        <title>Fusarium specimens isolated from Avocado Roots.</title>
        <authorList>
            <person name="Stajich J."/>
            <person name="Roper C."/>
            <person name="Heimlech-Rivalta G."/>
        </authorList>
    </citation>
    <scope>NUCLEOTIDE SEQUENCE</scope>
    <source>
        <strain evidence="1">CF00095</strain>
    </source>
</reference>
<keyword evidence="2" id="KW-1185">Reference proteome</keyword>
<comment type="caution">
    <text evidence="1">The sequence shown here is derived from an EMBL/GenBank/DDBJ whole genome shotgun (WGS) entry which is preliminary data.</text>
</comment>
<evidence type="ECO:0000313" key="1">
    <source>
        <dbReference type="EMBL" id="KAJ4129289.1"/>
    </source>
</evidence>
<evidence type="ECO:0000313" key="2">
    <source>
        <dbReference type="Proteomes" id="UP001152024"/>
    </source>
</evidence>
<dbReference type="EMBL" id="JAOQBH010000011">
    <property type="protein sequence ID" value="KAJ4129289.1"/>
    <property type="molecule type" value="Genomic_DNA"/>
</dbReference>
<sequence length="735" mass="82745">MKFLNSAIRLSFYTNTGAGGFAIGSSVTYFGVVDQETAPAFQVVWLLWDCANHKSPRAYRELCLKAVLRKLQEIFKSGRASPTKVNIYGESLLHIAAHAMYLCWTWEFKVSPEIEALFDFLLYIGAPVGLANADGFLALHIAAPNSAVSASVLGKLCLKDTEMHVTGPLPWLVDHDFSLEKIAEVDCADKKVTEALYGPLTQAIICSNGERIKELVEKCPECLEETNSYGATALYFAVERPEILEPIVSKAKPSQLVQSNLLKHGTMTPLGRAMKMSGLICNSQDSDNGTECPCVAAAKILLDADCPIIPDRDFILGFWNENLFASASKHCKALVAQSLTSRRRDLSNMARQRLLKSECRLVHSSAGELDFYAIEVDRKLYRKHLASFGRLSTVIHDDISHISREEPIYRSIYLTLASPEDASIFFDFGFLDIDQPPAPTGTDIEYFDFVKGFMTYVTPQYAIWLHKNLPRFWAWASHYSKLEGADFVLADIAGGYTCRYRLSKQEYLIQGLVATMEILDNTATDNCGCFCAPGGCRPFDVLARWLAIGWNDSSLRGLVYPFLEHHGYLLSKDQLSCLMRQATFEALGMTHTCLDRCDFNPHSLRWKANKKVQEIVEASRDDDEKVRYLNDLVAKFESFILPGTPVESAIPSGQAGDKHASSHQRAFVFWKEIWPHRVEEVKKRLEATWDPDVDILNDLGVSLWYEEEKDNRATEIPAKKQDRHFDDFMARLDKI</sequence>
<dbReference type="InterPro" id="IPR036770">
    <property type="entry name" value="Ankyrin_rpt-contain_sf"/>
</dbReference>
<dbReference type="SUPFAM" id="SSF48403">
    <property type="entry name" value="Ankyrin repeat"/>
    <property type="match status" value="1"/>
</dbReference>
<accession>A0ABQ8R8M2</accession>
<dbReference type="Gene3D" id="1.25.40.20">
    <property type="entry name" value="Ankyrin repeat-containing domain"/>
    <property type="match status" value="1"/>
</dbReference>
<dbReference type="Proteomes" id="UP001152024">
    <property type="component" value="Unassembled WGS sequence"/>
</dbReference>
<gene>
    <name evidence="1" type="ORF">NW768_007825</name>
</gene>
<organism evidence="1 2">
    <name type="scientific">Fusarium equiseti</name>
    <name type="common">Fusarium scirpi</name>
    <dbReference type="NCBI Taxonomy" id="61235"/>
    <lineage>
        <taxon>Eukaryota</taxon>
        <taxon>Fungi</taxon>
        <taxon>Dikarya</taxon>
        <taxon>Ascomycota</taxon>
        <taxon>Pezizomycotina</taxon>
        <taxon>Sordariomycetes</taxon>
        <taxon>Hypocreomycetidae</taxon>
        <taxon>Hypocreales</taxon>
        <taxon>Nectriaceae</taxon>
        <taxon>Fusarium</taxon>
        <taxon>Fusarium incarnatum-equiseti species complex</taxon>
    </lineage>
</organism>
<proteinExistence type="predicted"/>
<name>A0ABQ8R8M2_FUSEQ</name>
<protein>
    <submittedName>
        <fullName evidence="1">Uncharacterized protein</fullName>
    </submittedName>
</protein>